<evidence type="ECO:0000313" key="1">
    <source>
        <dbReference type="EMBL" id="SIN82100.1"/>
    </source>
</evidence>
<dbReference type="AlphaFoldDB" id="A0A1N6EGF2"/>
<gene>
    <name evidence="1" type="ORF">SAMN05421769_0327</name>
</gene>
<accession>A0A1N6EGF2</accession>
<reference evidence="2" key="1">
    <citation type="submission" date="2016-12" db="EMBL/GenBank/DDBJ databases">
        <authorList>
            <person name="Varghese N."/>
            <person name="Submissions S."/>
        </authorList>
    </citation>
    <scope>NUCLEOTIDE SEQUENCE [LARGE SCALE GENOMIC DNA]</scope>
    <source>
        <strain evidence="2">DSM 16779</strain>
    </source>
</reference>
<organism evidence="1 2">
    <name type="scientific">Chryseobacterium scophthalmum</name>
    <dbReference type="NCBI Taxonomy" id="59733"/>
    <lineage>
        <taxon>Bacteria</taxon>
        <taxon>Pseudomonadati</taxon>
        <taxon>Bacteroidota</taxon>
        <taxon>Flavobacteriia</taxon>
        <taxon>Flavobacteriales</taxon>
        <taxon>Weeksellaceae</taxon>
        <taxon>Chryseobacterium group</taxon>
        <taxon>Chryseobacterium</taxon>
    </lineage>
</organism>
<dbReference type="RefSeq" id="WP_074228254.1">
    <property type="nucleotide sequence ID" value="NZ_FSRQ01000001.1"/>
</dbReference>
<name>A0A1N6EGF2_9FLAO</name>
<dbReference type="STRING" id="59733.SAMN05421769_0327"/>
<evidence type="ECO:0000313" key="2">
    <source>
        <dbReference type="Proteomes" id="UP000184782"/>
    </source>
</evidence>
<protein>
    <submittedName>
        <fullName evidence="1">Uncharacterized protein</fullName>
    </submittedName>
</protein>
<proteinExistence type="predicted"/>
<sequence length="112" mass="13274">MEKAKEFILEFLDKEAECWTRLNSNELDAFNQAVREFRSMVIEGVEKGMGISERIDFGIFKRTEKEIAENPLINKSRHLYKLSAYKNKMYVEIWVGMFLLKILLVSQIKVFF</sequence>
<keyword evidence="2" id="KW-1185">Reference proteome</keyword>
<dbReference type="EMBL" id="FSRQ01000001">
    <property type="protein sequence ID" value="SIN82100.1"/>
    <property type="molecule type" value="Genomic_DNA"/>
</dbReference>
<dbReference type="Proteomes" id="UP000184782">
    <property type="component" value="Unassembled WGS sequence"/>
</dbReference>